<comment type="caution">
    <text evidence="2">The sequence shown here is derived from an EMBL/GenBank/DDBJ whole genome shotgun (WGS) entry which is preliminary data.</text>
</comment>
<name>A0A6A4SEC9_SCOMX</name>
<evidence type="ECO:0000256" key="1">
    <source>
        <dbReference type="SAM" id="MobiDB-lite"/>
    </source>
</evidence>
<evidence type="ECO:0000313" key="3">
    <source>
        <dbReference type="Proteomes" id="UP000438429"/>
    </source>
</evidence>
<gene>
    <name evidence="2" type="ORF">F2P81_017600</name>
</gene>
<dbReference type="AlphaFoldDB" id="A0A6A4SEC9"/>
<dbReference type="Proteomes" id="UP000438429">
    <property type="component" value="Unassembled WGS sequence"/>
</dbReference>
<protein>
    <submittedName>
        <fullName evidence="2">Uncharacterized protein</fullName>
    </submittedName>
</protein>
<organism evidence="2 3">
    <name type="scientific">Scophthalmus maximus</name>
    <name type="common">Turbot</name>
    <name type="synonym">Psetta maxima</name>
    <dbReference type="NCBI Taxonomy" id="52904"/>
    <lineage>
        <taxon>Eukaryota</taxon>
        <taxon>Metazoa</taxon>
        <taxon>Chordata</taxon>
        <taxon>Craniata</taxon>
        <taxon>Vertebrata</taxon>
        <taxon>Euteleostomi</taxon>
        <taxon>Actinopterygii</taxon>
        <taxon>Neopterygii</taxon>
        <taxon>Teleostei</taxon>
        <taxon>Neoteleostei</taxon>
        <taxon>Acanthomorphata</taxon>
        <taxon>Carangaria</taxon>
        <taxon>Pleuronectiformes</taxon>
        <taxon>Pleuronectoidei</taxon>
        <taxon>Scophthalmidae</taxon>
        <taxon>Scophthalmus</taxon>
    </lineage>
</organism>
<feature type="region of interest" description="Disordered" evidence="1">
    <location>
        <begin position="80"/>
        <end position="99"/>
    </location>
</feature>
<feature type="compositionally biased region" description="Basic residues" evidence="1">
    <location>
        <begin position="90"/>
        <end position="99"/>
    </location>
</feature>
<proteinExistence type="predicted"/>
<evidence type="ECO:0000313" key="2">
    <source>
        <dbReference type="EMBL" id="KAF0030869.1"/>
    </source>
</evidence>
<dbReference type="EMBL" id="VEVO01000015">
    <property type="protein sequence ID" value="KAF0030869.1"/>
    <property type="molecule type" value="Genomic_DNA"/>
</dbReference>
<sequence length="159" mass="17309">MSRKSTAPVGSEASARPPGSDSSATRRSGAAPDTSTLRPAWSRSGMETSPRDAPSHRSSRRARHGSDAQEVEDVMEVMLLQTPVRGGSPSRRRCLLSDKKRKKKQLNIVTWRLTENKSVPAAPRPLRLRRQANGSGNAGTSGCVTFKVKRVVNRCCDRG</sequence>
<reference evidence="2 3" key="1">
    <citation type="submission" date="2019-06" db="EMBL/GenBank/DDBJ databases">
        <title>Draft genomes of female and male turbot (Scophthalmus maximus).</title>
        <authorList>
            <person name="Xu H."/>
            <person name="Xu X.-W."/>
            <person name="Shao C."/>
            <person name="Chen S."/>
        </authorList>
    </citation>
    <scope>NUCLEOTIDE SEQUENCE [LARGE SCALE GENOMIC DNA]</scope>
    <source>
        <strain evidence="2">Ysfricsl-2016a</strain>
        <tissue evidence="2">Blood</tissue>
    </source>
</reference>
<feature type="region of interest" description="Disordered" evidence="1">
    <location>
        <begin position="1"/>
        <end position="71"/>
    </location>
</feature>
<accession>A0A6A4SEC9</accession>